<name>A0A498MUG5_LABRO</name>
<dbReference type="EMBL" id="QBIY01012568">
    <property type="protein sequence ID" value="RXN23064.1"/>
    <property type="molecule type" value="Genomic_DNA"/>
</dbReference>
<sequence>MVVVKLKRVVPVVDNTMVMVNLKRGKLSSLCLLACCLLCSRSSEDGEVPVVSTVVSAVNLLSNTVKIERYLLSAL</sequence>
<protein>
    <submittedName>
        <fullName evidence="1">Uncharacterized protein</fullName>
    </submittedName>
</protein>
<dbReference type="AlphaFoldDB" id="A0A498MUG5"/>
<organism evidence="1 2">
    <name type="scientific">Labeo rohita</name>
    <name type="common">Indian major carp</name>
    <name type="synonym">Cyprinus rohita</name>
    <dbReference type="NCBI Taxonomy" id="84645"/>
    <lineage>
        <taxon>Eukaryota</taxon>
        <taxon>Metazoa</taxon>
        <taxon>Chordata</taxon>
        <taxon>Craniata</taxon>
        <taxon>Vertebrata</taxon>
        <taxon>Euteleostomi</taxon>
        <taxon>Actinopterygii</taxon>
        <taxon>Neopterygii</taxon>
        <taxon>Teleostei</taxon>
        <taxon>Ostariophysi</taxon>
        <taxon>Cypriniformes</taxon>
        <taxon>Cyprinidae</taxon>
        <taxon>Labeoninae</taxon>
        <taxon>Labeonini</taxon>
        <taxon>Labeo</taxon>
    </lineage>
</organism>
<gene>
    <name evidence="1" type="ORF">ROHU_006461</name>
</gene>
<proteinExistence type="predicted"/>
<dbReference type="Proteomes" id="UP000290572">
    <property type="component" value="Unassembled WGS sequence"/>
</dbReference>
<keyword evidence="2" id="KW-1185">Reference proteome</keyword>
<reference evidence="1 2" key="1">
    <citation type="submission" date="2018-03" db="EMBL/GenBank/DDBJ databases">
        <title>Draft genome sequence of Rohu Carp (Labeo rohita).</title>
        <authorList>
            <person name="Das P."/>
            <person name="Kushwaha B."/>
            <person name="Joshi C.G."/>
            <person name="Kumar D."/>
            <person name="Nagpure N.S."/>
            <person name="Sahoo L."/>
            <person name="Das S.P."/>
            <person name="Bit A."/>
            <person name="Patnaik S."/>
            <person name="Meher P.K."/>
            <person name="Jayasankar P."/>
            <person name="Koringa P.G."/>
            <person name="Patel N.V."/>
            <person name="Hinsu A.T."/>
            <person name="Kumar R."/>
            <person name="Pandey M."/>
            <person name="Agarwal S."/>
            <person name="Srivastava S."/>
            <person name="Singh M."/>
            <person name="Iquebal M.A."/>
            <person name="Jaiswal S."/>
            <person name="Angadi U.B."/>
            <person name="Kumar N."/>
            <person name="Raza M."/>
            <person name="Shah T.M."/>
            <person name="Rai A."/>
            <person name="Jena J.K."/>
        </authorList>
    </citation>
    <scope>NUCLEOTIDE SEQUENCE [LARGE SCALE GENOMIC DNA]</scope>
    <source>
        <strain evidence="1">DASCIFA01</strain>
        <tissue evidence="1">Testis</tissue>
    </source>
</reference>
<evidence type="ECO:0000313" key="1">
    <source>
        <dbReference type="EMBL" id="RXN23064.1"/>
    </source>
</evidence>
<evidence type="ECO:0000313" key="2">
    <source>
        <dbReference type="Proteomes" id="UP000290572"/>
    </source>
</evidence>
<comment type="caution">
    <text evidence="1">The sequence shown here is derived from an EMBL/GenBank/DDBJ whole genome shotgun (WGS) entry which is preliminary data.</text>
</comment>
<accession>A0A498MUG5</accession>